<organism evidence="3 4">
    <name type="scientific">Yinghuangia soli</name>
    <dbReference type="NCBI Taxonomy" id="2908204"/>
    <lineage>
        <taxon>Bacteria</taxon>
        <taxon>Bacillati</taxon>
        <taxon>Actinomycetota</taxon>
        <taxon>Actinomycetes</taxon>
        <taxon>Kitasatosporales</taxon>
        <taxon>Streptomycetaceae</taxon>
        <taxon>Yinghuangia</taxon>
    </lineage>
</organism>
<dbReference type="EMBL" id="JAKFHA010000001">
    <property type="protein sequence ID" value="MCF2525755.1"/>
    <property type="molecule type" value="Genomic_DNA"/>
</dbReference>
<sequence length="57" mass="5852">MSQDPVAEGPEYAQGSGGTVEAAGPRRNPMPWLLVTVLAVLAGVLLFAVVMVVAMLA</sequence>
<accession>A0AA41PUV9</accession>
<reference evidence="3" key="1">
    <citation type="submission" date="2022-01" db="EMBL/GenBank/DDBJ databases">
        <title>Genome-Based Taxonomic Classification of the Phylum Actinobacteria.</title>
        <authorList>
            <person name="Gao Y."/>
        </authorList>
    </citation>
    <scope>NUCLEOTIDE SEQUENCE</scope>
    <source>
        <strain evidence="3">KLBMP 8922</strain>
    </source>
</reference>
<evidence type="ECO:0000256" key="2">
    <source>
        <dbReference type="SAM" id="Phobius"/>
    </source>
</evidence>
<feature type="transmembrane region" description="Helical" evidence="2">
    <location>
        <begin position="32"/>
        <end position="56"/>
    </location>
</feature>
<name>A0AA41PUV9_9ACTN</name>
<evidence type="ECO:0000313" key="3">
    <source>
        <dbReference type="EMBL" id="MCF2525755.1"/>
    </source>
</evidence>
<comment type="caution">
    <text evidence="3">The sequence shown here is derived from an EMBL/GenBank/DDBJ whole genome shotgun (WGS) entry which is preliminary data.</text>
</comment>
<keyword evidence="2" id="KW-0812">Transmembrane</keyword>
<keyword evidence="2" id="KW-1133">Transmembrane helix</keyword>
<dbReference type="AlphaFoldDB" id="A0AA41PUV9"/>
<dbReference type="RefSeq" id="WP_235049783.1">
    <property type="nucleotide sequence ID" value="NZ_JAKFHA010000001.1"/>
</dbReference>
<protein>
    <submittedName>
        <fullName evidence="3">Uncharacterized protein</fullName>
    </submittedName>
</protein>
<evidence type="ECO:0000313" key="4">
    <source>
        <dbReference type="Proteomes" id="UP001165378"/>
    </source>
</evidence>
<keyword evidence="2" id="KW-0472">Membrane</keyword>
<gene>
    <name evidence="3" type="ORF">LZ495_00755</name>
</gene>
<keyword evidence="4" id="KW-1185">Reference proteome</keyword>
<dbReference type="Proteomes" id="UP001165378">
    <property type="component" value="Unassembled WGS sequence"/>
</dbReference>
<feature type="region of interest" description="Disordered" evidence="1">
    <location>
        <begin position="1"/>
        <end position="23"/>
    </location>
</feature>
<proteinExistence type="predicted"/>
<evidence type="ECO:0000256" key="1">
    <source>
        <dbReference type="SAM" id="MobiDB-lite"/>
    </source>
</evidence>